<evidence type="ECO:0000313" key="1">
    <source>
        <dbReference type="EMBL" id="KAF4703726.1"/>
    </source>
</evidence>
<organism evidence="1 2">
    <name type="scientific">Perkinsus olseni</name>
    <name type="common">Perkinsus atlanticus</name>
    <dbReference type="NCBI Taxonomy" id="32597"/>
    <lineage>
        <taxon>Eukaryota</taxon>
        <taxon>Sar</taxon>
        <taxon>Alveolata</taxon>
        <taxon>Perkinsozoa</taxon>
        <taxon>Perkinsea</taxon>
        <taxon>Perkinsida</taxon>
        <taxon>Perkinsidae</taxon>
        <taxon>Perkinsus</taxon>
    </lineage>
</organism>
<gene>
    <name evidence="1" type="ORF">FOZ62_026362</name>
</gene>
<proteinExistence type="predicted"/>
<dbReference type="AlphaFoldDB" id="A0A7J6Q7P8"/>
<evidence type="ECO:0000313" key="2">
    <source>
        <dbReference type="Proteomes" id="UP000574390"/>
    </source>
</evidence>
<name>A0A7J6Q7P8_PEROL</name>
<accession>A0A7J6Q7P8</accession>
<reference evidence="1 2" key="1">
    <citation type="submission" date="2020-04" db="EMBL/GenBank/DDBJ databases">
        <title>Perkinsus olseni comparative genomics.</title>
        <authorList>
            <person name="Bogema D.R."/>
        </authorList>
    </citation>
    <scope>NUCLEOTIDE SEQUENCE [LARGE SCALE GENOMIC DNA]</scope>
    <source>
        <strain evidence="1">ATCC PRA-205</strain>
    </source>
</reference>
<comment type="caution">
    <text evidence="1">The sequence shown here is derived from an EMBL/GenBank/DDBJ whole genome shotgun (WGS) entry which is preliminary data.</text>
</comment>
<dbReference type="Proteomes" id="UP000574390">
    <property type="component" value="Unassembled WGS sequence"/>
</dbReference>
<sequence>MRTESIYCPKTTNRTAFNIHYSERGVISTYQQNYPHSGRPYFDFDGNTPPRGTGRDLFRNLTLASNDEMNNLLSAVEKISFTRNRPMIFVYQLYDAEKNQNENRIESIKAIKSVCDAAVQSIKEQYDSDELCDKSAKIADTAVTSARDEGWVPYEKPKDRLAITHMRPRIPGTAAH</sequence>
<dbReference type="EMBL" id="JABANM010031951">
    <property type="protein sequence ID" value="KAF4703726.1"/>
    <property type="molecule type" value="Genomic_DNA"/>
</dbReference>
<protein>
    <submittedName>
        <fullName evidence="1">Uncharacterized protein</fullName>
    </submittedName>
</protein>